<keyword evidence="1" id="KW-0732">Signal</keyword>
<feature type="signal peptide" evidence="1">
    <location>
        <begin position="1"/>
        <end position="24"/>
    </location>
</feature>
<accession>A0AAU1TXR4</accession>
<protein>
    <recommendedName>
        <fullName evidence="3">Lipoprotein</fullName>
    </recommendedName>
</protein>
<name>A0AAU1TXR4_9ACTN</name>
<evidence type="ECO:0000313" key="2">
    <source>
        <dbReference type="EMBL" id="WTS10210.1"/>
    </source>
</evidence>
<sequence>MRTKASRSVGLLAGAGLCVVGLVAGSGCGSQKAAVSDTDVHADRARQVAEAWDGSTAAAAWRAGFYPTGEKVQPPRGGLHDPADRQAYEGQNIVLRGKLPETGPKDGAVTWARGESLTRPLMGAHASYKTLAGTRVGGKPHLTVTGAKLGEMSVATSRGPATVPAWLFTLDGYASPLKRAAAIPSKLPRPPIGPARDIPGYPLDRLVRIAADGRSVTVVALHGACDDGAVVDVLETTRSVMLSASVKEANDDGNCTKQAKLQQVAVELERPLGDRVLLDAHTGQPVPYKGLRGISPSGN</sequence>
<evidence type="ECO:0008006" key="3">
    <source>
        <dbReference type="Google" id="ProtNLM"/>
    </source>
</evidence>
<proteinExistence type="predicted"/>
<reference evidence="2" key="1">
    <citation type="submission" date="2022-10" db="EMBL/GenBank/DDBJ databases">
        <title>The complete genomes of actinobacterial strains from the NBC collection.</title>
        <authorList>
            <person name="Joergensen T.S."/>
            <person name="Alvarez Arevalo M."/>
            <person name="Sterndorff E.B."/>
            <person name="Faurdal D."/>
            <person name="Vuksanovic O."/>
            <person name="Mourched A.-S."/>
            <person name="Charusanti P."/>
            <person name="Shaw S."/>
            <person name="Blin K."/>
            <person name="Weber T."/>
        </authorList>
    </citation>
    <scope>NUCLEOTIDE SEQUENCE</scope>
    <source>
        <strain evidence="2">NBC_00119</strain>
    </source>
</reference>
<organism evidence="2">
    <name type="scientific">Streptomyces sp. NBC_00119</name>
    <dbReference type="NCBI Taxonomy" id="2975659"/>
    <lineage>
        <taxon>Bacteria</taxon>
        <taxon>Bacillati</taxon>
        <taxon>Actinomycetota</taxon>
        <taxon>Actinomycetes</taxon>
        <taxon>Kitasatosporales</taxon>
        <taxon>Streptomycetaceae</taxon>
        <taxon>Streptomyces</taxon>
    </lineage>
</organism>
<feature type="chain" id="PRO_5043502479" description="Lipoprotein" evidence="1">
    <location>
        <begin position="25"/>
        <end position="299"/>
    </location>
</feature>
<dbReference type="PROSITE" id="PS51257">
    <property type="entry name" value="PROKAR_LIPOPROTEIN"/>
    <property type="match status" value="1"/>
</dbReference>
<dbReference type="AlphaFoldDB" id="A0AAU1TXR4"/>
<dbReference type="EMBL" id="CP108195">
    <property type="protein sequence ID" value="WTS10210.1"/>
    <property type="molecule type" value="Genomic_DNA"/>
</dbReference>
<evidence type="ECO:0000256" key="1">
    <source>
        <dbReference type="SAM" id="SignalP"/>
    </source>
</evidence>
<gene>
    <name evidence="2" type="ORF">OHU69_03405</name>
</gene>